<evidence type="ECO:0000256" key="5">
    <source>
        <dbReference type="ARBA" id="ARBA00023002"/>
    </source>
</evidence>
<sequence>MTSQSLASHQDAEQEGLILDMLDRFLAVEVKPHVQRLEHDDIYPEEIVEKMKEMGLFGCIIDPEYGGLGLSTTTYAKIIERMSAVWMSISGIINSHLIMAMAVQRSGTPAQKREFLPRFATGELRGGVGLTEPDAGTDLQAIRTVARREGDDYVVNGSKMWITNSMYGNCLALLVKTDPQAEPRHKGMSLLIAEKGPGFIVSKKLEKLGYKGIDTCALSFEDYRVAADRLVGGVEGKGLQQVLGGLELGRINVAARGLGVAQAALDEAVAYAQVRKTFGKPIAEHQAIQLKLGEMATRTQAARLLVYAAAAAFDRGERCDMEAGMAKYFATEAGQENALEAMRIFGGYGYSKEYNVERLYRDAPLLLIGEGTNELQRIIIAKQLIERNPA</sequence>
<dbReference type="InterPro" id="IPR009100">
    <property type="entry name" value="AcylCoA_DH/oxidase_NM_dom_sf"/>
</dbReference>
<accession>A0A261VDU6</accession>
<dbReference type="Pfam" id="PF02770">
    <property type="entry name" value="Acyl-CoA_dh_M"/>
    <property type="match status" value="1"/>
</dbReference>
<organism evidence="9 10">
    <name type="scientific">Bordetella genomosp. 12</name>
    <dbReference type="NCBI Taxonomy" id="463035"/>
    <lineage>
        <taxon>Bacteria</taxon>
        <taxon>Pseudomonadati</taxon>
        <taxon>Pseudomonadota</taxon>
        <taxon>Betaproteobacteria</taxon>
        <taxon>Burkholderiales</taxon>
        <taxon>Alcaligenaceae</taxon>
        <taxon>Bordetella</taxon>
    </lineage>
</organism>
<dbReference type="Pfam" id="PF02771">
    <property type="entry name" value="Acyl-CoA_dh_N"/>
    <property type="match status" value="1"/>
</dbReference>
<comment type="caution">
    <text evidence="9">The sequence shown here is derived from an EMBL/GenBank/DDBJ whole genome shotgun (WGS) entry which is preliminary data.</text>
</comment>
<dbReference type="InterPro" id="IPR037069">
    <property type="entry name" value="AcylCoA_DH/ox_N_sf"/>
</dbReference>
<dbReference type="GO" id="GO:0050660">
    <property type="term" value="F:flavin adenine dinucleotide binding"/>
    <property type="evidence" value="ECO:0007669"/>
    <property type="project" value="InterPro"/>
</dbReference>
<dbReference type="EMBL" id="NEVU01000003">
    <property type="protein sequence ID" value="OZI71333.1"/>
    <property type="molecule type" value="Genomic_DNA"/>
</dbReference>
<feature type="domain" description="Acyl-CoA dehydrogenase/oxidase N-terminal" evidence="8">
    <location>
        <begin position="13"/>
        <end position="123"/>
    </location>
</feature>
<dbReference type="InterPro" id="IPR006089">
    <property type="entry name" value="Acyl-CoA_DH_CS"/>
</dbReference>
<dbReference type="SUPFAM" id="SSF47203">
    <property type="entry name" value="Acyl-CoA dehydrogenase C-terminal domain-like"/>
    <property type="match status" value="1"/>
</dbReference>
<dbReference type="RefSeq" id="WP_094814905.1">
    <property type="nucleotide sequence ID" value="NZ_NEVU01000003.1"/>
</dbReference>
<dbReference type="FunFam" id="1.20.140.10:FF:000001">
    <property type="entry name" value="Acyl-CoA dehydrogenase"/>
    <property type="match status" value="1"/>
</dbReference>
<dbReference type="Pfam" id="PF00441">
    <property type="entry name" value="Acyl-CoA_dh_1"/>
    <property type="match status" value="1"/>
</dbReference>
<evidence type="ECO:0000256" key="4">
    <source>
        <dbReference type="ARBA" id="ARBA00022827"/>
    </source>
</evidence>
<evidence type="ECO:0000259" key="7">
    <source>
        <dbReference type="Pfam" id="PF02770"/>
    </source>
</evidence>
<dbReference type="InterPro" id="IPR009075">
    <property type="entry name" value="AcylCo_DH/oxidase_C"/>
</dbReference>
<dbReference type="Gene3D" id="1.20.140.10">
    <property type="entry name" value="Butyryl-CoA Dehydrogenase, subunit A, domain 3"/>
    <property type="match status" value="1"/>
</dbReference>
<evidence type="ECO:0000259" key="6">
    <source>
        <dbReference type="Pfam" id="PF00441"/>
    </source>
</evidence>
<keyword evidence="4" id="KW-0274">FAD</keyword>
<proteinExistence type="inferred from homology"/>
<comment type="similarity">
    <text evidence="2">Belongs to the acyl-CoA dehydrogenase family.</text>
</comment>
<dbReference type="Proteomes" id="UP000216429">
    <property type="component" value="Unassembled WGS sequence"/>
</dbReference>
<dbReference type="InterPro" id="IPR036250">
    <property type="entry name" value="AcylCo_DH-like_C"/>
</dbReference>
<keyword evidence="3" id="KW-0285">Flavoprotein</keyword>
<dbReference type="SUPFAM" id="SSF56645">
    <property type="entry name" value="Acyl-CoA dehydrogenase NM domain-like"/>
    <property type="match status" value="1"/>
</dbReference>
<comment type="cofactor">
    <cofactor evidence="1">
        <name>FAD</name>
        <dbReference type="ChEBI" id="CHEBI:57692"/>
    </cofactor>
</comment>
<evidence type="ECO:0000256" key="3">
    <source>
        <dbReference type="ARBA" id="ARBA00022630"/>
    </source>
</evidence>
<feature type="domain" description="Acyl-CoA oxidase/dehydrogenase middle" evidence="7">
    <location>
        <begin position="128"/>
        <end position="222"/>
    </location>
</feature>
<evidence type="ECO:0000313" key="10">
    <source>
        <dbReference type="Proteomes" id="UP000216429"/>
    </source>
</evidence>
<dbReference type="InterPro" id="IPR046373">
    <property type="entry name" value="Acyl-CoA_Oxase/DH_mid-dom_sf"/>
</dbReference>
<keyword evidence="5" id="KW-0560">Oxidoreductase</keyword>
<dbReference type="OrthoDB" id="7807987at2"/>
<dbReference type="Gene3D" id="2.40.110.10">
    <property type="entry name" value="Butyryl-CoA Dehydrogenase, subunit A, domain 2"/>
    <property type="match status" value="1"/>
</dbReference>
<evidence type="ECO:0000256" key="1">
    <source>
        <dbReference type="ARBA" id="ARBA00001974"/>
    </source>
</evidence>
<dbReference type="PANTHER" id="PTHR43884:SF12">
    <property type="entry name" value="ISOVALERYL-COA DEHYDROGENASE, MITOCHONDRIAL-RELATED"/>
    <property type="match status" value="1"/>
</dbReference>
<gene>
    <name evidence="9" type="ORF">CAL22_15960</name>
</gene>
<dbReference type="PROSITE" id="PS00072">
    <property type="entry name" value="ACYL_COA_DH_1"/>
    <property type="match status" value="1"/>
</dbReference>
<dbReference type="InterPro" id="IPR006091">
    <property type="entry name" value="Acyl-CoA_Oxase/DH_mid-dom"/>
</dbReference>
<dbReference type="PANTHER" id="PTHR43884">
    <property type="entry name" value="ACYL-COA DEHYDROGENASE"/>
    <property type="match status" value="1"/>
</dbReference>
<dbReference type="AlphaFoldDB" id="A0A261VDU6"/>
<reference evidence="10" key="1">
    <citation type="submission" date="2017-05" db="EMBL/GenBank/DDBJ databases">
        <title>Complete and WGS of Bordetella genogroups.</title>
        <authorList>
            <person name="Spilker T."/>
            <person name="Lipuma J."/>
        </authorList>
    </citation>
    <scope>NUCLEOTIDE SEQUENCE [LARGE SCALE GENOMIC DNA]</scope>
    <source>
        <strain evidence="10">AU6712</strain>
    </source>
</reference>
<dbReference type="PIRSF" id="PIRSF016578">
    <property type="entry name" value="HsaA"/>
    <property type="match status" value="1"/>
</dbReference>
<evidence type="ECO:0000259" key="8">
    <source>
        <dbReference type="Pfam" id="PF02771"/>
    </source>
</evidence>
<dbReference type="GO" id="GO:0003995">
    <property type="term" value="F:acyl-CoA dehydrogenase activity"/>
    <property type="evidence" value="ECO:0007669"/>
    <property type="project" value="InterPro"/>
</dbReference>
<dbReference type="Gene3D" id="1.10.540.10">
    <property type="entry name" value="Acyl-CoA dehydrogenase/oxidase, N-terminal domain"/>
    <property type="match status" value="1"/>
</dbReference>
<feature type="domain" description="Acyl-CoA dehydrogenase/oxidase C-terminal" evidence="6">
    <location>
        <begin position="236"/>
        <end position="384"/>
    </location>
</feature>
<protein>
    <submittedName>
        <fullName evidence="9">Acyl-CoA dehydrogenase</fullName>
    </submittedName>
</protein>
<evidence type="ECO:0000256" key="2">
    <source>
        <dbReference type="ARBA" id="ARBA00009347"/>
    </source>
</evidence>
<dbReference type="InterPro" id="IPR013786">
    <property type="entry name" value="AcylCoA_DH/ox_N"/>
</dbReference>
<keyword evidence="10" id="KW-1185">Reference proteome</keyword>
<evidence type="ECO:0000313" key="9">
    <source>
        <dbReference type="EMBL" id="OZI71333.1"/>
    </source>
</evidence>
<name>A0A261VDU6_9BORD</name>